<keyword evidence="2" id="KW-1185">Reference proteome</keyword>
<dbReference type="Proteomes" id="UP000306635">
    <property type="component" value="Unassembled WGS sequence"/>
</dbReference>
<organism evidence="1 2">
    <name type="scientific">Pseudomonas nicosulfuronedens</name>
    <dbReference type="NCBI Taxonomy" id="2571105"/>
    <lineage>
        <taxon>Bacteria</taxon>
        <taxon>Pseudomonadati</taxon>
        <taxon>Pseudomonadota</taxon>
        <taxon>Gammaproteobacteria</taxon>
        <taxon>Pseudomonadales</taxon>
        <taxon>Pseudomonadaceae</taxon>
        <taxon>Pseudomonas</taxon>
    </lineage>
</organism>
<gene>
    <name evidence="1" type="ORF">FAS41_22135</name>
</gene>
<reference evidence="1 2" key="1">
    <citation type="submission" date="2019-04" db="EMBL/GenBank/DDBJ databases">
        <authorList>
            <person name="Li M."/>
        </authorList>
    </citation>
    <scope>NUCLEOTIDE SEQUENCE [LARGE SCALE GENOMIC DNA]</scope>
    <source>
        <strain evidence="1 2">LAM1902</strain>
    </source>
</reference>
<protein>
    <submittedName>
        <fullName evidence="1">Uncharacterized protein</fullName>
    </submittedName>
</protein>
<dbReference type="OrthoDB" id="2087346at2"/>
<dbReference type="EMBL" id="SWDV01000031">
    <property type="protein sequence ID" value="TLX72971.1"/>
    <property type="molecule type" value="Genomic_DNA"/>
</dbReference>
<dbReference type="AlphaFoldDB" id="A0A5R9QSM7"/>
<name>A0A5R9QSM7_9PSED</name>
<sequence>MLWDRSYSVAPGWKTVVPLLVCSDDLDLGCAVIAVEQVADERDVRWERFGLLHECITHPAPITEYYNIPSAIFDRDQYLAALDDFRREIGLRMEWDLP</sequence>
<proteinExistence type="predicted"/>
<evidence type="ECO:0000313" key="1">
    <source>
        <dbReference type="EMBL" id="TLX72971.1"/>
    </source>
</evidence>
<comment type="caution">
    <text evidence="1">The sequence shown here is derived from an EMBL/GenBank/DDBJ whole genome shotgun (WGS) entry which is preliminary data.</text>
</comment>
<evidence type="ECO:0000313" key="2">
    <source>
        <dbReference type="Proteomes" id="UP000306635"/>
    </source>
</evidence>
<accession>A0A5R9QSM7</accession>